<dbReference type="PANTHER" id="PTHR31344:SF11">
    <property type="entry name" value="NUCLEOLAR PROTEIN GAR2-LIKE PROTEIN"/>
    <property type="match status" value="1"/>
</dbReference>
<evidence type="ECO:0000256" key="1">
    <source>
        <dbReference type="SAM" id="Coils"/>
    </source>
</evidence>
<proteinExistence type="predicted"/>
<dbReference type="Proteomes" id="UP000235145">
    <property type="component" value="Unassembled WGS sequence"/>
</dbReference>
<keyword evidence="4" id="KW-1185">Reference proteome</keyword>
<reference evidence="3 4" key="1">
    <citation type="journal article" date="2017" name="Nat. Commun.">
        <title>Genome assembly with in vitro proximity ligation data and whole-genome triplication in lettuce.</title>
        <authorList>
            <person name="Reyes-Chin-Wo S."/>
            <person name="Wang Z."/>
            <person name="Yang X."/>
            <person name="Kozik A."/>
            <person name="Arikit S."/>
            <person name="Song C."/>
            <person name="Xia L."/>
            <person name="Froenicke L."/>
            <person name="Lavelle D.O."/>
            <person name="Truco M.J."/>
            <person name="Xia R."/>
            <person name="Zhu S."/>
            <person name="Xu C."/>
            <person name="Xu H."/>
            <person name="Xu X."/>
            <person name="Cox K."/>
            <person name="Korf I."/>
            <person name="Meyers B.C."/>
            <person name="Michelmore R.W."/>
        </authorList>
    </citation>
    <scope>NUCLEOTIDE SEQUENCE [LARGE SCALE GENOMIC DNA]</scope>
    <source>
        <strain evidence="4">cv. Salinas</strain>
        <tissue evidence="3">Seedlings</tissue>
    </source>
</reference>
<organism evidence="3 4">
    <name type="scientific">Lactuca sativa</name>
    <name type="common">Garden lettuce</name>
    <dbReference type="NCBI Taxonomy" id="4236"/>
    <lineage>
        <taxon>Eukaryota</taxon>
        <taxon>Viridiplantae</taxon>
        <taxon>Streptophyta</taxon>
        <taxon>Embryophyta</taxon>
        <taxon>Tracheophyta</taxon>
        <taxon>Spermatophyta</taxon>
        <taxon>Magnoliopsida</taxon>
        <taxon>eudicotyledons</taxon>
        <taxon>Gunneridae</taxon>
        <taxon>Pentapetalae</taxon>
        <taxon>asterids</taxon>
        <taxon>campanulids</taxon>
        <taxon>Asterales</taxon>
        <taxon>Asteraceae</taxon>
        <taxon>Cichorioideae</taxon>
        <taxon>Cichorieae</taxon>
        <taxon>Lactucinae</taxon>
        <taxon>Lactuca</taxon>
    </lineage>
</organism>
<evidence type="ECO:0000313" key="4">
    <source>
        <dbReference type="Proteomes" id="UP000235145"/>
    </source>
</evidence>
<comment type="caution">
    <text evidence="3">The sequence shown here is derived from an EMBL/GenBank/DDBJ whole genome shotgun (WGS) entry which is preliminary data.</text>
</comment>
<gene>
    <name evidence="3" type="ORF">LSAT_V11C800420650</name>
</gene>
<evidence type="ECO:0000256" key="2">
    <source>
        <dbReference type="SAM" id="MobiDB-lite"/>
    </source>
</evidence>
<dbReference type="AlphaFoldDB" id="A0A9R1WWQ1"/>
<keyword evidence="1" id="KW-0175">Coiled coil</keyword>
<feature type="compositionally biased region" description="Polar residues" evidence="2">
    <location>
        <begin position="44"/>
        <end position="57"/>
    </location>
</feature>
<evidence type="ECO:0000313" key="3">
    <source>
        <dbReference type="EMBL" id="KAJ0189369.1"/>
    </source>
</evidence>
<dbReference type="InterPro" id="IPR021827">
    <property type="entry name" value="Nup186/Nup192/Nup205"/>
</dbReference>
<accession>A0A9R1WWQ1</accession>
<sequence length="216" mass="24145">MLTTKRSINNQTKRSTRFETRDTKVQQGKGTKTLRSKEAEANKKSPNTIAKYSSYGNSPKGLKVHPKPPSTPSSISSEGFDDQDPGESKEADILDESSNGVQTDDESETIHVEENTQHEAKEAFDLKFAQMETRIEKLEEELREVAALEVSLYSVIQEHSSSAHKVHTPAHRLSRLYIHASKRLSIARNIVSGLNMISMSCGNDVSRYLLHFALIC</sequence>
<feature type="coiled-coil region" evidence="1">
    <location>
        <begin position="121"/>
        <end position="148"/>
    </location>
</feature>
<feature type="region of interest" description="Disordered" evidence="2">
    <location>
        <begin position="1"/>
        <end position="115"/>
    </location>
</feature>
<name>A0A9R1WWQ1_LACSA</name>
<dbReference type="PANTHER" id="PTHR31344">
    <property type="entry name" value="NUCLEAR PORE COMPLEX PROTEIN NUP205"/>
    <property type="match status" value="1"/>
</dbReference>
<feature type="compositionally biased region" description="Polar residues" evidence="2">
    <location>
        <begin position="1"/>
        <end position="13"/>
    </location>
</feature>
<protein>
    <submittedName>
        <fullName evidence="3">Uncharacterized protein</fullName>
    </submittedName>
</protein>
<dbReference type="GO" id="GO:0005643">
    <property type="term" value="C:nuclear pore"/>
    <property type="evidence" value="ECO:0007669"/>
    <property type="project" value="InterPro"/>
</dbReference>
<dbReference type="EMBL" id="NBSK02000008">
    <property type="protein sequence ID" value="KAJ0189369.1"/>
    <property type="molecule type" value="Genomic_DNA"/>
</dbReference>